<dbReference type="KEGG" id="hdt:HYPDE_35543"/>
<dbReference type="Proteomes" id="UP000005952">
    <property type="component" value="Chromosome"/>
</dbReference>
<dbReference type="HOGENOM" id="CLU_2287669_0_0_5"/>
<protein>
    <submittedName>
        <fullName evidence="1">Uncharacterized protein</fullName>
    </submittedName>
</protein>
<dbReference type="EMBL" id="CP005587">
    <property type="protein sequence ID" value="AGK58780.1"/>
    <property type="molecule type" value="Genomic_DNA"/>
</dbReference>
<keyword evidence="2" id="KW-1185">Reference proteome</keyword>
<proteinExistence type="predicted"/>
<dbReference type="AlphaFoldDB" id="N0BF82"/>
<gene>
    <name evidence="1" type="ORF">HYPDE_35543</name>
</gene>
<sequence length="101" mass="11722">MLGEVTHKIGFPEKTRNPNSRTQFELLPVMTGGDPVLAPHNEHRTAMRSTHCFYHILTILFNALKNINVYRCIFELRDVLPQLDPYPNVHPGCKRISRRIK</sequence>
<accession>N0BF82</accession>
<evidence type="ECO:0000313" key="2">
    <source>
        <dbReference type="Proteomes" id="UP000005952"/>
    </source>
</evidence>
<reference evidence="1 2" key="1">
    <citation type="journal article" date="2013" name="Genome Announc.">
        <title>Genome sequences for three denitrifying bacterial strains isolated from a uranium- and nitrate-contaminated subsurface environment.</title>
        <authorList>
            <person name="Venkatramanan R."/>
            <person name="Prakash O."/>
            <person name="Woyke T."/>
            <person name="Chain P."/>
            <person name="Goodwin L.A."/>
            <person name="Watson D."/>
            <person name="Brooks S."/>
            <person name="Kostka J.E."/>
            <person name="Green S.J."/>
        </authorList>
    </citation>
    <scope>NUCLEOTIDE SEQUENCE [LARGE SCALE GENOMIC DNA]</scope>
    <source>
        <strain evidence="1 2">1NES1</strain>
    </source>
</reference>
<name>N0BF82_9HYPH</name>
<evidence type="ECO:0000313" key="1">
    <source>
        <dbReference type="EMBL" id="AGK58780.1"/>
    </source>
</evidence>
<organism evidence="1 2">
    <name type="scientific">Hyphomicrobium denitrificans 1NES1</name>
    <dbReference type="NCBI Taxonomy" id="670307"/>
    <lineage>
        <taxon>Bacteria</taxon>
        <taxon>Pseudomonadati</taxon>
        <taxon>Pseudomonadota</taxon>
        <taxon>Alphaproteobacteria</taxon>
        <taxon>Hyphomicrobiales</taxon>
        <taxon>Hyphomicrobiaceae</taxon>
        <taxon>Hyphomicrobium</taxon>
    </lineage>
</organism>